<dbReference type="FunFam" id="1.10.10.10:FF:000001">
    <property type="entry name" value="LysR family transcriptional regulator"/>
    <property type="match status" value="1"/>
</dbReference>
<dbReference type="OrthoDB" id="119203at2"/>
<name>A0A0M2NJV7_9FIRM</name>
<dbReference type="AlphaFoldDB" id="A0A0M2NJV7"/>
<dbReference type="PANTHER" id="PTHR30126:SF39">
    <property type="entry name" value="HTH-TYPE TRANSCRIPTIONAL REGULATOR CYSL"/>
    <property type="match status" value="1"/>
</dbReference>
<proteinExistence type="inferred from homology"/>
<dbReference type="PATRIC" id="fig|270498.16.peg.1109"/>
<reference evidence="6 7" key="1">
    <citation type="submission" date="2015-04" db="EMBL/GenBank/DDBJ databases">
        <title>Draft genome sequence of bacteremic isolate Catabacter hongkongensis type strain HKU16T.</title>
        <authorList>
            <person name="Lau S.K."/>
            <person name="Teng J.L."/>
            <person name="Huang Y."/>
            <person name="Curreem S.O."/>
            <person name="Tsui S.K."/>
            <person name="Woo P.C."/>
        </authorList>
    </citation>
    <scope>NUCLEOTIDE SEQUENCE [LARGE SCALE GENOMIC DNA]</scope>
    <source>
        <strain evidence="6 7">HKU16</strain>
    </source>
</reference>
<accession>A0A0M2NJV7</accession>
<evidence type="ECO:0000259" key="5">
    <source>
        <dbReference type="PROSITE" id="PS50931"/>
    </source>
</evidence>
<dbReference type="PRINTS" id="PR00039">
    <property type="entry name" value="HTHLYSR"/>
</dbReference>
<gene>
    <name evidence="6" type="ORF">CHK_1842</name>
</gene>
<organism evidence="6 7">
    <name type="scientific">Christensenella hongkongensis</name>
    <dbReference type="NCBI Taxonomy" id="270498"/>
    <lineage>
        <taxon>Bacteria</taxon>
        <taxon>Bacillati</taxon>
        <taxon>Bacillota</taxon>
        <taxon>Clostridia</taxon>
        <taxon>Christensenellales</taxon>
        <taxon>Christensenellaceae</taxon>
        <taxon>Christensenella</taxon>
    </lineage>
</organism>
<dbReference type="InterPro" id="IPR036388">
    <property type="entry name" value="WH-like_DNA-bd_sf"/>
</dbReference>
<dbReference type="InterPro" id="IPR036390">
    <property type="entry name" value="WH_DNA-bd_sf"/>
</dbReference>
<dbReference type="Proteomes" id="UP000034076">
    <property type="component" value="Unassembled WGS sequence"/>
</dbReference>
<dbReference type="Pfam" id="PF00126">
    <property type="entry name" value="HTH_1"/>
    <property type="match status" value="1"/>
</dbReference>
<dbReference type="Gene3D" id="1.10.10.10">
    <property type="entry name" value="Winged helix-like DNA-binding domain superfamily/Winged helix DNA-binding domain"/>
    <property type="match status" value="1"/>
</dbReference>
<dbReference type="RefSeq" id="WP_046443696.1">
    <property type="nucleotide sequence ID" value="NZ_JAXDTA010000124.1"/>
</dbReference>
<dbReference type="PROSITE" id="PS50931">
    <property type="entry name" value="HTH_LYSR"/>
    <property type="match status" value="1"/>
</dbReference>
<evidence type="ECO:0000313" key="7">
    <source>
        <dbReference type="Proteomes" id="UP000034076"/>
    </source>
</evidence>
<keyword evidence="4" id="KW-0804">Transcription</keyword>
<feature type="domain" description="HTH lysR-type" evidence="5">
    <location>
        <begin position="1"/>
        <end position="58"/>
    </location>
</feature>
<keyword evidence="3" id="KW-0238">DNA-binding</keyword>
<keyword evidence="7" id="KW-1185">Reference proteome</keyword>
<comment type="caution">
    <text evidence="6">The sequence shown here is derived from an EMBL/GenBank/DDBJ whole genome shotgun (WGS) entry which is preliminary data.</text>
</comment>
<dbReference type="SUPFAM" id="SSF53850">
    <property type="entry name" value="Periplasmic binding protein-like II"/>
    <property type="match status" value="1"/>
</dbReference>
<comment type="similarity">
    <text evidence="1">Belongs to the LysR transcriptional regulatory family.</text>
</comment>
<dbReference type="STRING" id="270498.CHK_1842"/>
<evidence type="ECO:0000256" key="3">
    <source>
        <dbReference type="ARBA" id="ARBA00023125"/>
    </source>
</evidence>
<dbReference type="PANTHER" id="PTHR30126">
    <property type="entry name" value="HTH-TYPE TRANSCRIPTIONAL REGULATOR"/>
    <property type="match status" value="1"/>
</dbReference>
<evidence type="ECO:0000256" key="2">
    <source>
        <dbReference type="ARBA" id="ARBA00023015"/>
    </source>
</evidence>
<dbReference type="Gene3D" id="3.40.190.290">
    <property type="match status" value="1"/>
</dbReference>
<evidence type="ECO:0000256" key="4">
    <source>
        <dbReference type="ARBA" id="ARBA00023163"/>
    </source>
</evidence>
<dbReference type="GO" id="GO:0000976">
    <property type="term" value="F:transcription cis-regulatory region binding"/>
    <property type="evidence" value="ECO:0007669"/>
    <property type="project" value="TreeGrafter"/>
</dbReference>
<protein>
    <submittedName>
        <fullName evidence="6">Transcriptional regulator, LysR family</fullName>
    </submittedName>
</protein>
<dbReference type="SUPFAM" id="SSF46785">
    <property type="entry name" value="Winged helix' DNA-binding domain"/>
    <property type="match status" value="1"/>
</dbReference>
<dbReference type="InterPro" id="IPR000847">
    <property type="entry name" value="LysR_HTH_N"/>
</dbReference>
<dbReference type="GO" id="GO:0003700">
    <property type="term" value="F:DNA-binding transcription factor activity"/>
    <property type="evidence" value="ECO:0007669"/>
    <property type="project" value="InterPro"/>
</dbReference>
<sequence length="301" mass="32892">MNIRQLQVFQAVCRELSFTGAAKSLYMTQPAVSHMISSLEAETGCVLFDRIARRIYLTEAGKTFLDKATRILELYGDLTSDACGAAHPAPIRLGSSITIANFLLPSLLREFAGLCSAPVRVEVDSARNIQKRLMDNEIDAALVEGVIPHKQLVKFPFSSFTLTVVCSPSYPLAKKGPVPIDALVREPLLLREKGSAIRDAFDSVLLLKHLSAEGAWTSVNSQALIEAAKNGLGVSILPEILIKNELAAGTLTQLCIEGFSLENTNYIVYHRDKYLTQPLQAFIGLVKQKEKTARTDGSSFP</sequence>
<keyword evidence="2" id="KW-0805">Transcription regulation</keyword>
<dbReference type="Pfam" id="PF03466">
    <property type="entry name" value="LysR_substrate"/>
    <property type="match status" value="1"/>
</dbReference>
<dbReference type="InterPro" id="IPR005119">
    <property type="entry name" value="LysR_subst-bd"/>
</dbReference>
<dbReference type="EMBL" id="LAYJ01000102">
    <property type="protein sequence ID" value="KKI50727.1"/>
    <property type="molecule type" value="Genomic_DNA"/>
</dbReference>
<evidence type="ECO:0000256" key="1">
    <source>
        <dbReference type="ARBA" id="ARBA00009437"/>
    </source>
</evidence>
<evidence type="ECO:0000313" key="6">
    <source>
        <dbReference type="EMBL" id="KKI50727.1"/>
    </source>
</evidence>